<evidence type="ECO:0000256" key="9">
    <source>
        <dbReference type="RuleBase" id="RU367076"/>
    </source>
</evidence>
<sequence length="567" mass="65922">MDGRLPTIRPANENLARLCCSIIEEQLGEIERIVVSELLNKGRLSLPQLTRFTNLRQSQVKAALIALMDLDLCTYKEQQEGPRGSAYYYSVNPDKIVYRMRYPFYLVYVADKYGPIGQDIFLQIILYGRRTFNSICDAIQSIHPDQDQVLAVFKAMTDAKEVQPTDPDDVKTNLDKRIEAEKVWKATTDSTMTARVREKMRKALDEEERKAAVDKTWEGLKRKHTTLDEDAWRQTKKTKTVNDLYVDDSLHWKINYDQFHVHLRNAAICDLAKRKIHPAASFVMKYVLDCCEGSMKSCKDDEKSVPIRQWEIRNHMNTASGLCITMYNPNFTSNGQQRSSRRYDSDDSDDGPSSNNKHDPYIKSANPETEFIDLLAKYNEHFQLLKKTDGTGQTEFIVPLKDLSTFMKLEIIRKTIREGFGEVGLRVWNALYMESKLDEKTISTLTMTQAKQVRRVLYMMLEQGFVHLQDVPKRLDHTSQNTFFLYYVSLDLVITNTIEKIYKSIANLKLRRYLESQRFTTTMERAELGEELSDDELKQLDVVKRMTENFKIAELRLDCELMVLKDF</sequence>
<evidence type="ECO:0000256" key="10">
    <source>
        <dbReference type="SAM" id="MobiDB-lite"/>
    </source>
</evidence>
<comment type="subunit">
    <text evidence="3 9">Component of the RNA polymerase III (Pol III) complex consisting of 17 subunits.</text>
</comment>
<keyword evidence="16" id="KW-1185">Reference proteome</keyword>
<dbReference type="InterPro" id="IPR036388">
    <property type="entry name" value="WH-like_DNA-bd_sf"/>
</dbReference>
<dbReference type="GO" id="GO:0005666">
    <property type="term" value="C:RNA polymerase III complex"/>
    <property type="evidence" value="ECO:0007669"/>
    <property type="project" value="UniProtKB-UniRule"/>
</dbReference>
<name>A0A507BS30_9FUNG</name>
<reference evidence="16 17" key="1">
    <citation type="journal article" date="2019" name="Sci. Rep.">
        <title>Comparative genomics of chytrid fungi reveal insights into the obligate biotrophic and pathogenic lifestyle of Synchytrium endobioticum.</title>
        <authorList>
            <person name="van de Vossenberg B.T.L.H."/>
            <person name="Warris S."/>
            <person name="Nguyen H.D.T."/>
            <person name="van Gent-Pelzer M.P.E."/>
            <person name="Joly D.L."/>
            <person name="van de Geest H.C."/>
            <person name="Bonants P.J.M."/>
            <person name="Smith D.S."/>
            <person name="Levesque C.A."/>
            <person name="van der Lee T.A.J."/>
        </authorList>
    </citation>
    <scope>NUCLEOTIDE SEQUENCE [LARGE SCALE GENOMIC DNA]</scope>
    <source>
        <strain evidence="15 17">LEV6574</strain>
        <strain evidence="14 16">MB42</strain>
    </source>
</reference>
<comment type="function">
    <text evidence="8 9">DNA-dependent RNA polymerase catalyzes the transcription of DNA into RNA using the four ribonucleoside triphosphates as substrates. Specific core component of RNA polymerase III which synthesizes small RNAs, such as 5S rRNA and tRNAs.</text>
</comment>
<gene>
    <name evidence="15" type="ORF">SeLEV6574_g08200</name>
    <name evidence="14" type="ORF">SeMB42_g07936</name>
</gene>
<dbReference type="SUPFAM" id="SSF46785">
    <property type="entry name" value="Winged helix' DNA-binding domain"/>
    <property type="match status" value="1"/>
</dbReference>
<dbReference type="Pfam" id="PF08221">
    <property type="entry name" value="HTH_9"/>
    <property type="match status" value="1"/>
</dbReference>
<dbReference type="VEuPathDB" id="FungiDB:SeMB42_g07936"/>
<dbReference type="InterPro" id="IPR013197">
    <property type="entry name" value="RNA_pol_III_RPC82-rel_HTH"/>
</dbReference>
<dbReference type="InterPro" id="IPR008806">
    <property type="entry name" value="RNA_pol_III_Rpc82_C"/>
</dbReference>
<dbReference type="InterPro" id="IPR055207">
    <property type="entry name" value="POLR3C_WHD"/>
</dbReference>
<dbReference type="PANTHER" id="PTHR12949">
    <property type="entry name" value="RNA POLYMERASE III DNA DIRECTED -RELATED"/>
    <property type="match status" value="1"/>
</dbReference>
<evidence type="ECO:0000256" key="8">
    <source>
        <dbReference type="ARBA" id="ARBA00025127"/>
    </source>
</evidence>
<dbReference type="GO" id="GO:0003697">
    <property type="term" value="F:single-stranded DNA binding"/>
    <property type="evidence" value="ECO:0007669"/>
    <property type="project" value="UniProtKB-UniRule"/>
</dbReference>
<evidence type="ECO:0000313" key="17">
    <source>
        <dbReference type="Proteomes" id="UP000320475"/>
    </source>
</evidence>
<dbReference type="GO" id="GO:0006351">
    <property type="term" value="P:DNA-templated transcription"/>
    <property type="evidence" value="ECO:0007669"/>
    <property type="project" value="InterPro"/>
</dbReference>
<dbReference type="Proteomes" id="UP000317494">
    <property type="component" value="Unassembled WGS sequence"/>
</dbReference>
<comment type="subcellular location">
    <subcellularLocation>
        <location evidence="1 9">Nucleus</location>
    </subcellularLocation>
</comment>
<evidence type="ECO:0000313" key="15">
    <source>
        <dbReference type="EMBL" id="TPX35200.1"/>
    </source>
</evidence>
<feature type="domain" description="RNA polymerase III Rpc82 C -terminal" evidence="11">
    <location>
        <begin position="194"/>
        <end position="403"/>
    </location>
</feature>
<comment type="caution">
    <text evidence="14">The sequence shown here is derived from an EMBL/GenBank/DDBJ whole genome shotgun (WGS) entry which is preliminary data.</text>
</comment>
<dbReference type="OrthoDB" id="272392at2759"/>
<proteinExistence type="inferred from homology"/>
<evidence type="ECO:0000256" key="2">
    <source>
        <dbReference type="ARBA" id="ARBA00006835"/>
    </source>
</evidence>
<keyword evidence="7 9" id="KW-0539">Nucleus</keyword>
<dbReference type="Gene3D" id="1.10.10.10">
    <property type="entry name" value="Winged helix-like DNA-binding domain superfamily/Winged helix DNA-binding domain"/>
    <property type="match status" value="3"/>
</dbReference>
<evidence type="ECO:0000256" key="6">
    <source>
        <dbReference type="ARBA" id="ARBA00023163"/>
    </source>
</evidence>
<keyword evidence="6 9" id="KW-0804">Transcription</keyword>
<evidence type="ECO:0000259" key="13">
    <source>
        <dbReference type="Pfam" id="PF22536"/>
    </source>
</evidence>
<evidence type="ECO:0000256" key="5">
    <source>
        <dbReference type="ARBA" id="ARBA00022478"/>
    </source>
</evidence>
<organism evidence="14 16">
    <name type="scientific">Synchytrium endobioticum</name>
    <dbReference type="NCBI Taxonomy" id="286115"/>
    <lineage>
        <taxon>Eukaryota</taxon>
        <taxon>Fungi</taxon>
        <taxon>Fungi incertae sedis</taxon>
        <taxon>Chytridiomycota</taxon>
        <taxon>Chytridiomycota incertae sedis</taxon>
        <taxon>Chytridiomycetes</taxon>
        <taxon>Synchytriales</taxon>
        <taxon>Synchytriaceae</taxon>
        <taxon>Synchytrium</taxon>
    </lineage>
</organism>
<evidence type="ECO:0000259" key="11">
    <source>
        <dbReference type="Pfam" id="PF05645"/>
    </source>
</evidence>
<dbReference type="STRING" id="286115.A0A507BS30"/>
<evidence type="ECO:0000256" key="7">
    <source>
        <dbReference type="ARBA" id="ARBA00023242"/>
    </source>
</evidence>
<dbReference type="EMBL" id="QEAM01000775">
    <property type="protein sequence ID" value="TPX35200.1"/>
    <property type="molecule type" value="Genomic_DNA"/>
</dbReference>
<dbReference type="Pfam" id="PF05645">
    <property type="entry name" value="RNA_pol_Rpc82"/>
    <property type="match status" value="1"/>
</dbReference>
<dbReference type="Pfam" id="PF22536">
    <property type="entry name" value="WHD_POLR3C"/>
    <property type="match status" value="1"/>
</dbReference>
<comment type="similarity">
    <text evidence="2 9">Belongs to the RNA polymerase beta chain family.</text>
</comment>
<dbReference type="AlphaFoldDB" id="A0A507BS30"/>
<evidence type="ECO:0000313" key="14">
    <source>
        <dbReference type="EMBL" id="TPX30288.1"/>
    </source>
</evidence>
<feature type="domain" description="DNA-directed RNA polymerase III subunit RPC3 winged-helix" evidence="13">
    <location>
        <begin position="413"/>
        <end position="488"/>
    </location>
</feature>
<keyword evidence="5 9" id="KW-0240">DNA-directed RNA polymerase</keyword>
<dbReference type="EMBL" id="QEAN01000697">
    <property type="protein sequence ID" value="TPX30288.1"/>
    <property type="molecule type" value="Genomic_DNA"/>
</dbReference>
<evidence type="ECO:0000259" key="12">
    <source>
        <dbReference type="Pfam" id="PF08221"/>
    </source>
</evidence>
<evidence type="ECO:0000256" key="4">
    <source>
        <dbReference type="ARBA" id="ARBA00016689"/>
    </source>
</evidence>
<protein>
    <recommendedName>
        <fullName evidence="4 9">DNA-directed RNA polymerase III subunit RPC3</fullName>
        <shortName evidence="9">RNA polymerase III subunit C3</shortName>
    </recommendedName>
</protein>
<dbReference type="PANTHER" id="PTHR12949:SF0">
    <property type="entry name" value="DNA-DIRECTED RNA POLYMERASE III SUBUNIT RPC3"/>
    <property type="match status" value="1"/>
</dbReference>
<feature type="domain" description="RNA polymerase III subunit RPC82-related helix-turn-helix" evidence="12">
    <location>
        <begin position="18"/>
        <end position="76"/>
    </location>
</feature>
<evidence type="ECO:0000256" key="1">
    <source>
        <dbReference type="ARBA" id="ARBA00004123"/>
    </source>
</evidence>
<evidence type="ECO:0000256" key="3">
    <source>
        <dbReference type="ARBA" id="ARBA00011206"/>
    </source>
</evidence>
<dbReference type="Proteomes" id="UP000320475">
    <property type="component" value="Unassembled WGS sequence"/>
</dbReference>
<evidence type="ECO:0000313" key="16">
    <source>
        <dbReference type="Proteomes" id="UP000317494"/>
    </source>
</evidence>
<feature type="region of interest" description="Disordered" evidence="10">
    <location>
        <begin position="333"/>
        <end position="363"/>
    </location>
</feature>
<dbReference type="InterPro" id="IPR039748">
    <property type="entry name" value="RPC3"/>
</dbReference>
<accession>A0A507BS30</accession>
<dbReference type="InterPro" id="IPR036390">
    <property type="entry name" value="WH_DNA-bd_sf"/>
</dbReference>